<dbReference type="KEGG" id="trb:HB776_04465"/>
<reference evidence="3" key="1">
    <citation type="journal article" date="2020" name="Mol. Plant Microbe">
        <title>Rhizobial microsymbionts of the narrowly endemic Oxytropis species growing in Kamchatka are characterized by significant genetic diversity and possess a set of genes that are associated with T3SS and T6SS secretion systems and can affect the development of symbiosis.</title>
        <authorList>
            <person name="Safronova V."/>
            <person name="Guro P."/>
            <person name="Sazanova A."/>
            <person name="Kuznetsova I."/>
            <person name="Belimov A."/>
            <person name="Yakubov V."/>
            <person name="Chirak E."/>
            <person name="Afonin A."/>
            <person name="Gogolev Y."/>
            <person name="Andronov E."/>
            <person name="Tikhonovich I."/>
        </authorList>
    </citation>
    <scope>NUCLEOTIDE SEQUENCE [LARGE SCALE GENOMIC DNA]</scope>
    <source>
        <strain evidence="3">581</strain>
    </source>
</reference>
<feature type="chain" id="PRO_5028828345" description="Porin family protein" evidence="1">
    <location>
        <begin position="22"/>
        <end position="303"/>
    </location>
</feature>
<evidence type="ECO:0000256" key="1">
    <source>
        <dbReference type="SAM" id="SignalP"/>
    </source>
</evidence>
<evidence type="ECO:0000313" key="3">
    <source>
        <dbReference type="Proteomes" id="UP000515291"/>
    </source>
</evidence>
<keyword evidence="1" id="KW-0732">Signal</keyword>
<feature type="signal peptide" evidence="1">
    <location>
        <begin position="1"/>
        <end position="21"/>
    </location>
</feature>
<sequence length="303" mass="31680">MRNITMTGTLAGLVAAGAAQAADVTVKAPRLPPAETSWVPHSGFFVGIGGSANTLDFGTQNVYAVGTSDVFTNGVLTSSGSAVGPATLYPDDRAQIAFSAQGGYFSRFSGSDWLWGAKFGYSYLGTSSNIRAALLPQVGSFTPTGTSTVVPFTGNALVQSYQIHIDHQMTFVPFIGHAFDRGFVYLGAGPTLTRIRTDLNGLIGFADLNGNRTDVSGAPINLTSKSWVLGGAAMVGATYFLDPTWFVDVNYTFAMTENNTANYASPFTNPNGTGGTTNQGTMVGTAAARTQTQAITATINKLF</sequence>
<dbReference type="Proteomes" id="UP000515291">
    <property type="component" value="Chromosome"/>
</dbReference>
<dbReference type="EMBL" id="CP050292">
    <property type="protein sequence ID" value="QND70575.1"/>
    <property type="molecule type" value="Genomic_DNA"/>
</dbReference>
<name>A0A7G6TUZ3_9BRAD</name>
<organism evidence="2 3">
    <name type="scientific">Tardiphaga robiniae</name>
    <dbReference type="NCBI Taxonomy" id="943830"/>
    <lineage>
        <taxon>Bacteria</taxon>
        <taxon>Pseudomonadati</taxon>
        <taxon>Pseudomonadota</taxon>
        <taxon>Alphaproteobacteria</taxon>
        <taxon>Hyphomicrobiales</taxon>
        <taxon>Nitrobacteraceae</taxon>
        <taxon>Tardiphaga</taxon>
    </lineage>
</organism>
<dbReference type="Gene3D" id="2.40.160.20">
    <property type="match status" value="1"/>
</dbReference>
<dbReference type="AlphaFoldDB" id="A0A7G6TUZ3"/>
<gene>
    <name evidence="2" type="ORF">HB776_04465</name>
</gene>
<protein>
    <recommendedName>
        <fullName evidence="4">Porin family protein</fullName>
    </recommendedName>
</protein>
<dbReference type="RefSeq" id="WP_184515528.1">
    <property type="nucleotide sequence ID" value="NZ_CP050292.1"/>
</dbReference>
<evidence type="ECO:0008006" key="4">
    <source>
        <dbReference type="Google" id="ProtNLM"/>
    </source>
</evidence>
<dbReference type="SUPFAM" id="SSF56925">
    <property type="entry name" value="OMPA-like"/>
    <property type="match status" value="1"/>
</dbReference>
<dbReference type="InterPro" id="IPR011250">
    <property type="entry name" value="OMP/PagP_B-barrel"/>
</dbReference>
<evidence type="ECO:0000313" key="2">
    <source>
        <dbReference type="EMBL" id="QND70575.1"/>
    </source>
</evidence>
<proteinExistence type="predicted"/>
<accession>A0A7G6TUZ3</accession>